<evidence type="ECO:0000313" key="5">
    <source>
        <dbReference type="EMBL" id="TMQ52990.1"/>
    </source>
</evidence>
<sequence>MLQTETIDGTIGQIESLYRTLTGREAPPASEQPYATMPPERSPEEHVEEQLDRLAECLADFSGRSSPLARWTPPIAVWQGANELLICIDLPGVPREAVKVRASHGLLEVSGERTARPADGSGQASLLYSEQARGTFRRVVPLPPEAVVDELQAHLREGVLEIRMPRVAAPGGTKTIHVS</sequence>
<gene>
    <name evidence="5" type="ORF">E6K73_01955</name>
</gene>
<dbReference type="InterPro" id="IPR002068">
    <property type="entry name" value="A-crystallin/Hsp20_dom"/>
</dbReference>
<accession>A0A538SNP8</accession>
<dbReference type="Proteomes" id="UP000320184">
    <property type="component" value="Unassembled WGS sequence"/>
</dbReference>
<evidence type="ECO:0000313" key="6">
    <source>
        <dbReference type="Proteomes" id="UP000320184"/>
    </source>
</evidence>
<proteinExistence type="inferred from homology"/>
<dbReference type="SUPFAM" id="SSF49764">
    <property type="entry name" value="HSP20-like chaperones"/>
    <property type="match status" value="1"/>
</dbReference>
<dbReference type="PANTHER" id="PTHR11527">
    <property type="entry name" value="HEAT-SHOCK PROTEIN 20 FAMILY MEMBER"/>
    <property type="match status" value="1"/>
</dbReference>
<reference evidence="5 6" key="1">
    <citation type="journal article" date="2019" name="Nat. Microbiol.">
        <title>Mediterranean grassland soil C-N compound turnover is dependent on rainfall and depth, and is mediated by genomically divergent microorganisms.</title>
        <authorList>
            <person name="Diamond S."/>
            <person name="Andeer P.F."/>
            <person name="Li Z."/>
            <person name="Crits-Christoph A."/>
            <person name="Burstein D."/>
            <person name="Anantharaman K."/>
            <person name="Lane K.R."/>
            <person name="Thomas B.C."/>
            <person name="Pan C."/>
            <person name="Northen T.R."/>
            <person name="Banfield J.F."/>
        </authorList>
    </citation>
    <scope>NUCLEOTIDE SEQUENCE [LARGE SCALE GENOMIC DNA]</scope>
    <source>
        <strain evidence="5">WS_3</strain>
    </source>
</reference>
<feature type="region of interest" description="Disordered" evidence="3">
    <location>
        <begin position="24"/>
        <end position="46"/>
    </location>
</feature>
<dbReference type="Pfam" id="PF00011">
    <property type="entry name" value="HSP20"/>
    <property type="match status" value="1"/>
</dbReference>
<evidence type="ECO:0000256" key="2">
    <source>
        <dbReference type="RuleBase" id="RU003616"/>
    </source>
</evidence>
<organism evidence="5 6">
    <name type="scientific">Eiseniibacteriota bacterium</name>
    <dbReference type="NCBI Taxonomy" id="2212470"/>
    <lineage>
        <taxon>Bacteria</taxon>
        <taxon>Candidatus Eiseniibacteriota</taxon>
    </lineage>
</organism>
<evidence type="ECO:0000256" key="3">
    <source>
        <dbReference type="SAM" id="MobiDB-lite"/>
    </source>
</evidence>
<dbReference type="AlphaFoldDB" id="A0A538SNP8"/>
<dbReference type="PROSITE" id="PS01031">
    <property type="entry name" value="SHSP"/>
    <property type="match status" value="1"/>
</dbReference>
<dbReference type="EMBL" id="VBOT01000025">
    <property type="protein sequence ID" value="TMQ52990.1"/>
    <property type="molecule type" value="Genomic_DNA"/>
</dbReference>
<dbReference type="InterPro" id="IPR031107">
    <property type="entry name" value="Small_HSP"/>
</dbReference>
<dbReference type="InterPro" id="IPR008978">
    <property type="entry name" value="HSP20-like_chaperone"/>
</dbReference>
<evidence type="ECO:0000256" key="1">
    <source>
        <dbReference type="PROSITE-ProRule" id="PRU00285"/>
    </source>
</evidence>
<dbReference type="CDD" id="cd06464">
    <property type="entry name" value="ACD_sHsps-like"/>
    <property type="match status" value="1"/>
</dbReference>
<protein>
    <submittedName>
        <fullName evidence="5">Hsp20/alpha crystallin family protein</fullName>
    </submittedName>
</protein>
<evidence type="ECO:0000259" key="4">
    <source>
        <dbReference type="PROSITE" id="PS01031"/>
    </source>
</evidence>
<comment type="similarity">
    <text evidence="1 2">Belongs to the small heat shock protein (HSP20) family.</text>
</comment>
<name>A0A538SNP8_UNCEI</name>
<comment type="caution">
    <text evidence="5">The sequence shown here is derived from an EMBL/GenBank/DDBJ whole genome shotgun (WGS) entry which is preliminary data.</text>
</comment>
<dbReference type="Gene3D" id="2.60.40.790">
    <property type="match status" value="1"/>
</dbReference>
<feature type="domain" description="SHSP" evidence="4">
    <location>
        <begin position="66"/>
        <end position="179"/>
    </location>
</feature>